<feature type="region of interest" description="Disordered" evidence="5">
    <location>
        <begin position="1"/>
        <end position="23"/>
    </location>
</feature>
<dbReference type="InterPro" id="IPR011701">
    <property type="entry name" value="MFS"/>
</dbReference>
<protein>
    <recommendedName>
        <fullName evidence="7">Major facilitator superfamily (MFS) profile domain-containing protein</fullName>
    </recommendedName>
</protein>
<feature type="transmembrane region" description="Helical" evidence="6">
    <location>
        <begin position="409"/>
        <end position="427"/>
    </location>
</feature>
<gene>
    <name evidence="8" type="ORF">CcaverHIS019_0703700</name>
</gene>
<keyword evidence="4 6" id="KW-0472">Membrane</keyword>
<feature type="transmembrane region" description="Helical" evidence="6">
    <location>
        <begin position="242"/>
        <end position="261"/>
    </location>
</feature>
<dbReference type="CDD" id="cd17323">
    <property type="entry name" value="MFS_Tpo1_MDR_like"/>
    <property type="match status" value="1"/>
</dbReference>
<evidence type="ECO:0000259" key="7">
    <source>
        <dbReference type="PROSITE" id="PS50850"/>
    </source>
</evidence>
<evidence type="ECO:0000256" key="1">
    <source>
        <dbReference type="ARBA" id="ARBA00004141"/>
    </source>
</evidence>
<keyword evidence="2 6" id="KW-0812">Transmembrane</keyword>
<reference evidence="8" key="1">
    <citation type="journal article" date="2023" name="BMC Genomics">
        <title>Chromosome-level genome assemblies of Cutaneotrichosporon spp. (Trichosporonales, Basidiomycota) reveal imbalanced evolution between nucleotide sequences and chromosome synteny.</title>
        <authorList>
            <person name="Kobayashi Y."/>
            <person name="Kayamori A."/>
            <person name="Aoki K."/>
            <person name="Shiwa Y."/>
            <person name="Matsutani M."/>
            <person name="Fujita N."/>
            <person name="Sugita T."/>
            <person name="Iwasaki W."/>
            <person name="Tanaka N."/>
            <person name="Takashima M."/>
        </authorList>
    </citation>
    <scope>NUCLEOTIDE SEQUENCE</scope>
    <source>
        <strain evidence="8">HIS019</strain>
    </source>
</reference>
<organism evidence="8 9">
    <name type="scientific">Cutaneotrichosporon cavernicola</name>
    <dbReference type="NCBI Taxonomy" id="279322"/>
    <lineage>
        <taxon>Eukaryota</taxon>
        <taxon>Fungi</taxon>
        <taxon>Dikarya</taxon>
        <taxon>Basidiomycota</taxon>
        <taxon>Agaricomycotina</taxon>
        <taxon>Tremellomycetes</taxon>
        <taxon>Trichosporonales</taxon>
        <taxon>Trichosporonaceae</taxon>
        <taxon>Cutaneotrichosporon</taxon>
    </lineage>
</organism>
<dbReference type="PANTHER" id="PTHR23502:SF7">
    <property type="entry name" value="DRUG_PROTON ANTIPORTER YHK8-RELATED"/>
    <property type="match status" value="1"/>
</dbReference>
<comment type="subcellular location">
    <subcellularLocation>
        <location evidence="1">Membrane</location>
        <topology evidence="1">Multi-pass membrane protein</topology>
    </subcellularLocation>
</comment>
<feature type="transmembrane region" description="Helical" evidence="6">
    <location>
        <begin position="487"/>
        <end position="506"/>
    </location>
</feature>
<feature type="transmembrane region" description="Helical" evidence="6">
    <location>
        <begin position="555"/>
        <end position="574"/>
    </location>
</feature>
<evidence type="ECO:0000256" key="3">
    <source>
        <dbReference type="ARBA" id="ARBA00022989"/>
    </source>
</evidence>
<feature type="transmembrane region" description="Helical" evidence="6">
    <location>
        <begin position="176"/>
        <end position="195"/>
    </location>
</feature>
<dbReference type="GO" id="GO:0005886">
    <property type="term" value="C:plasma membrane"/>
    <property type="evidence" value="ECO:0007669"/>
    <property type="project" value="TreeGrafter"/>
</dbReference>
<dbReference type="Gene3D" id="1.20.1250.20">
    <property type="entry name" value="MFS general substrate transporter like domains"/>
    <property type="match status" value="1"/>
</dbReference>
<dbReference type="Proteomes" id="UP001233271">
    <property type="component" value="Chromosome 7b"/>
</dbReference>
<feature type="transmembrane region" description="Helical" evidence="6">
    <location>
        <begin position="267"/>
        <end position="291"/>
    </location>
</feature>
<evidence type="ECO:0000313" key="8">
    <source>
        <dbReference type="EMBL" id="BEI94789.1"/>
    </source>
</evidence>
<evidence type="ECO:0000313" key="9">
    <source>
        <dbReference type="Proteomes" id="UP001233271"/>
    </source>
</evidence>
<dbReference type="GO" id="GO:0022857">
    <property type="term" value="F:transmembrane transporter activity"/>
    <property type="evidence" value="ECO:0007669"/>
    <property type="project" value="InterPro"/>
</dbReference>
<dbReference type="SUPFAM" id="SSF103473">
    <property type="entry name" value="MFS general substrate transporter"/>
    <property type="match status" value="1"/>
</dbReference>
<dbReference type="FunFam" id="1.20.1250.20:FF:000082">
    <property type="entry name" value="MFS multidrug transporter, putative"/>
    <property type="match status" value="1"/>
</dbReference>
<accession>A0AA48LA37</accession>
<evidence type="ECO:0000256" key="4">
    <source>
        <dbReference type="ARBA" id="ARBA00023136"/>
    </source>
</evidence>
<feature type="domain" description="Major facilitator superfamily (MFS) profile" evidence="7">
    <location>
        <begin position="178"/>
        <end position="606"/>
    </location>
</feature>
<evidence type="ECO:0000256" key="2">
    <source>
        <dbReference type="ARBA" id="ARBA00022692"/>
    </source>
</evidence>
<keyword evidence="3 6" id="KW-1133">Transmembrane helix</keyword>
<dbReference type="EMBL" id="AP028219">
    <property type="protein sequence ID" value="BEI94789.1"/>
    <property type="molecule type" value="Genomic_DNA"/>
</dbReference>
<sequence>MSQLYDTPWSPTTEQPPFSPASAYSAYSPVTPNPDGHMRADLMNQVPEHYRPDYTVAQGYGDDYYPLHQEVTYHPGPKEDAYNLVPLGYRPPQVPEMDISNIYRAEARGLMAESPRASMDAMSGFDPDRFAESSTATLLSRPVSIHFAPPPEDAFLVSIGPDDLRHPFNWSTTKKWTVLIVVCSAAVCVTVASSIQASTYQNLEDAFDVPRIEAVAGVSLYVLGFGIGALFLGPLSEFYGRSIIYLVSFALFTVFNIPIATAQNMGVLLFFRLVTGLCGAGFLSVAGGTVSDMFRPGTTDLPTAIYTLAPLSGPCLGPILGGYMNQNVTWRATFYLIIGWGAVEFVLLLFLVPETFLPIVQKREARRMRAATGEGAWTSPAEQSGRTVSDVFPGALWVPIKLMAVEKMALAMDLWTSLILGIIYLFFNAIPYTFKKLYGFNLGETGLAFLALGLGMVIGTATQPFFISRIKDKGLRAGTKPAPETRLPVGMAGAILAPVGLLWFALTSFRKMPWIMPMIGTLIFGVGSVYIFTCVFGFLVATYPKYAASAMAGNTLLRCVWAAGFPLFALPMYQALGPEGATGLLAGLFVLARVGPRLRAQSQYAS</sequence>
<dbReference type="RefSeq" id="XP_060460054.1">
    <property type="nucleotide sequence ID" value="XM_060603796.1"/>
</dbReference>
<feature type="transmembrane region" description="Helical" evidence="6">
    <location>
        <begin position="335"/>
        <end position="360"/>
    </location>
</feature>
<dbReference type="AlphaFoldDB" id="A0AA48LA37"/>
<name>A0AA48LA37_9TREE</name>
<dbReference type="PROSITE" id="PS50850">
    <property type="entry name" value="MFS"/>
    <property type="match status" value="1"/>
</dbReference>
<dbReference type="InterPro" id="IPR036259">
    <property type="entry name" value="MFS_trans_sf"/>
</dbReference>
<dbReference type="PANTHER" id="PTHR23502">
    <property type="entry name" value="MAJOR FACILITATOR SUPERFAMILY"/>
    <property type="match status" value="1"/>
</dbReference>
<evidence type="ECO:0000256" key="5">
    <source>
        <dbReference type="SAM" id="MobiDB-lite"/>
    </source>
</evidence>
<evidence type="ECO:0000256" key="6">
    <source>
        <dbReference type="SAM" id="Phobius"/>
    </source>
</evidence>
<feature type="transmembrane region" description="Helical" evidence="6">
    <location>
        <begin position="447"/>
        <end position="467"/>
    </location>
</feature>
<feature type="compositionally biased region" description="Polar residues" evidence="5">
    <location>
        <begin position="1"/>
        <end position="15"/>
    </location>
</feature>
<dbReference type="Pfam" id="PF07690">
    <property type="entry name" value="MFS_1"/>
    <property type="match status" value="1"/>
</dbReference>
<proteinExistence type="predicted"/>
<feature type="transmembrane region" description="Helical" evidence="6">
    <location>
        <begin position="215"/>
        <end position="235"/>
    </location>
</feature>
<feature type="transmembrane region" description="Helical" evidence="6">
    <location>
        <begin position="518"/>
        <end position="543"/>
    </location>
</feature>
<dbReference type="KEGG" id="ccac:CcaHIS019_0703700"/>
<dbReference type="InterPro" id="IPR020846">
    <property type="entry name" value="MFS_dom"/>
</dbReference>
<feature type="transmembrane region" description="Helical" evidence="6">
    <location>
        <begin position="303"/>
        <end position="323"/>
    </location>
</feature>
<keyword evidence="9" id="KW-1185">Reference proteome</keyword>
<dbReference type="GeneID" id="85498659"/>